<dbReference type="GO" id="GO:1990281">
    <property type="term" value="C:efflux pump complex"/>
    <property type="evidence" value="ECO:0007669"/>
    <property type="project" value="TreeGrafter"/>
</dbReference>
<dbReference type="KEGG" id="pact:CA264_18910"/>
<proteinExistence type="inferred from homology"/>
<dbReference type="PANTHER" id="PTHR30026">
    <property type="entry name" value="OUTER MEMBRANE PROTEIN TOLC"/>
    <property type="match status" value="1"/>
</dbReference>
<protein>
    <recommendedName>
        <fullName evidence="11">Transporter</fullName>
    </recommendedName>
</protein>
<dbReference type="OrthoDB" id="581172at2"/>
<evidence type="ECO:0000256" key="2">
    <source>
        <dbReference type="ARBA" id="ARBA00007613"/>
    </source>
</evidence>
<dbReference type="Proteomes" id="UP000266292">
    <property type="component" value="Chromosome"/>
</dbReference>
<dbReference type="SUPFAM" id="SSF56954">
    <property type="entry name" value="Outer membrane efflux proteins (OEP)"/>
    <property type="match status" value="1"/>
</dbReference>
<comment type="subcellular location">
    <subcellularLocation>
        <location evidence="1">Cell outer membrane</location>
    </subcellularLocation>
</comment>
<evidence type="ECO:0000256" key="1">
    <source>
        <dbReference type="ARBA" id="ARBA00004442"/>
    </source>
</evidence>
<keyword evidence="7" id="KW-0998">Cell outer membrane</keyword>
<sequence>MAPAQWLSSRLHRQRHNYGQCRRQNRQKQMTPTYKYLLWLACWVVPLLATQAQDTTQTLTLQEYQQVILANHPVASQAALLTEQARQELRMARGVLDPVLSSKLYRKEYGGKEYYNLWNNTLRVPLWFGPVLQAGFDKNTGQYLNPEHTMPSDGLSYAGISVPLGQGLFIDERRATIQQAKLMQGIAEAERVKTINKLLLQATKDYWEWLLQHRTAQLYQEALELAAFRLQAVRIRAQEGDLAAIDTVEALMALQDREVMLQQTQLALQNARLQVAVHLWAEDQVPLELQEGTAPALAGTEAAAVNPEELQALLAAARRNHPELRKLGLKGEQLEVERRYAANKLLPKLNAEYNVLQRDFYLQPDVVEQDYLQGNYKLGLSFSIPLFLREERGKLQLTKIKQQANSLELVQQSREIENAVQAAYNELQALEEQLQLQERMVANALTLRDGELIRFQNGESSLFLINSREVKLLEAQAKLYAMRTKYAKAKTTLYWAAGEIPVE</sequence>
<feature type="coiled-coil region" evidence="8">
    <location>
        <begin position="413"/>
        <end position="447"/>
    </location>
</feature>
<keyword evidence="4" id="KW-1134">Transmembrane beta strand</keyword>
<dbReference type="STRING" id="709015.GCA_000472485_03816"/>
<dbReference type="GO" id="GO:0015562">
    <property type="term" value="F:efflux transmembrane transporter activity"/>
    <property type="evidence" value="ECO:0007669"/>
    <property type="project" value="InterPro"/>
</dbReference>
<evidence type="ECO:0000256" key="8">
    <source>
        <dbReference type="SAM" id="Coils"/>
    </source>
</evidence>
<dbReference type="EMBL" id="CP021235">
    <property type="protein sequence ID" value="ARS37323.1"/>
    <property type="molecule type" value="Genomic_DNA"/>
</dbReference>
<keyword evidence="6" id="KW-0472">Membrane</keyword>
<reference evidence="10" key="1">
    <citation type="submission" date="2017-05" db="EMBL/GenBank/DDBJ databases">
        <authorList>
            <person name="Ray J."/>
            <person name="Price M."/>
            <person name="Deutschbauer A."/>
        </authorList>
    </citation>
    <scope>NUCLEOTIDE SEQUENCE [LARGE SCALE GENOMIC DNA]</scope>
    <source>
        <strain evidence="10">DSM 19842</strain>
    </source>
</reference>
<keyword evidence="10" id="KW-1185">Reference proteome</keyword>
<dbReference type="GO" id="GO:0009279">
    <property type="term" value="C:cell outer membrane"/>
    <property type="evidence" value="ECO:0007669"/>
    <property type="project" value="UniProtKB-SubCell"/>
</dbReference>
<dbReference type="InterPro" id="IPR051906">
    <property type="entry name" value="TolC-like"/>
</dbReference>
<keyword evidence="8" id="KW-0175">Coiled coil</keyword>
<gene>
    <name evidence="9" type="ORF">CA264_18910</name>
</gene>
<keyword evidence="3" id="KW-0813">Transport</keyword>
<comment type="similarity">
    <text evidence="2">Belongs to the outer membrane factor (OMF) (TC 1.B.17) family.</text>
</comment>
<evidence type="ECO:0000256" key="5">
    <source>
        <dbReference type="ARBA" id="ARBA00022692"/>
    </source>
</evidence>
<evidence type="ECO:0000313" key="10">
    <source>
        <dbReference type="Proteomes" id="UP000266292"/>
    </source>
</evidence>
<evidence type="ECO:0000256" key="6">
    <source>
        <dbReference type="ARBA" id="ARBA00023136"/>
    </source>
</evidence>
<evidence type="ECO:0000256" key="4">
    <source>
        <dbReference type="ARBA" id="ARBA00022452"/>
    </source>
</evidence>
<dbReference type="InterPro" id="IPR003423">
    <property type="entry name" value="OMP_efflux"/>
</dbReference>
<organism evidence="9 10">
    <name type="scientific">Pontibacter actiniarum</name>
    <dbReference type="NCBI Taxonomy" id="323450"/>
    <lineage>
        <taxon>Bacteria</taxon>
        <taxon>Pseudomonadati</taxon>
        <taxon>Bacteroidota</taxon>
        <taxon>Cytophagia</taxon>
        <taxon>Cytophagales</taxon>
        <taxon>Hymenobacteraceae</taxon>
        <taxon>Pontibacter</taxon>
    </lineage>
</organism>
<dbReference type="GO" id="GO:0015288">
    <property type="term" value="F:porin activity"/>
    <property type="evidence" value="ECO:0007669"/>
    <property type="project" value="TreeGrafter"/>
</dbReference>
<name>A0A1X9YWX5_9BACT</name>
<dbReference type="Pfam" id="PF02321">
    <property type="entry name" value="OEP"/>
    <property type="match status" value="1"/>
</dbReference>
<evidence type="ECO:0008006" key="11">
    <source>
        <dbReference type="Google" id="ProtNLM"/>
    </source>
</evidence>
<evidence type="ECO:0000256" key="7">
    <source>
        <dbReference type="ARBA" id="ARBA00023237"/>
    </source>
</evidence>
<keyword evidence="5" id="KW-0812">Transmembrane</keyword>
<dbReference type="Gene3D" id="1.20.1600.10">
    <property type="entry name" value="Outer membrane efflux proteins (OEP)"/>
    <property type="match status" value="1"/>
</dbReference>
<evidence type="ECO:0000313" key="9">
    <source>
        <dbReference type="EMBL" id="ARS37323.1"/>
    </source>
</evidence>
<dbReference type="PANTHER" id="PTHR30026:SF20">
    <property type="entry name" value="OUTER MEMBRANE PROTEIN TOLC"/>
    <property type="match status" value="1"/>
</dbReference>
<dbReference type="AlphaFoldDB" id="A0A1X9YWX5"/>
<accession>A0A1X9YWX5</accession>
<evidence type="ECO:0000256" key="3">
    <source>
        <dbReference type="ARBA" id="ARBA00022448"/>
    </source>
</evidence>